<dbReference type="Pfam" id="PF11807">
    <property type="entry name" value="UstYa"/>
    <property type="match status" value="1"/>
</dbReference>
<accession>A0ABR3ZXT1</accession>
<comment type="similarity">
    <text evidence="1">Belongs to the ustYa family.</text>
</comment>
<evidence type="ECO:0000256" key="2">
    <source>
        <dbReference type="SAM" id="MobiDB-lite"/>
    </source>
</evidence>
<dbReference type="Proteomes" id="UP001590950">
    <property type="component" value="Unassembled WGS sequence"/>
</dbReference>
<dbReference type="PANTHER" id="PTHR33365:SF6">
    <property type="entry name" value="OXIDASE USTYA"/>
    <property type="match status" value="1"/>
</dbReference>
<feature type="compositionally biased region" description="Basic and acidic residues" evidence="2">
    <location>
        <begin position="1"/>
        <end position="11"/>
    </location>
</feature>
<evidence type="ECO:0000313" key="3">
    <source>
        <dbReference type="EMBL" id="KAL2037575.1"/>
    </source>
</evidence>
<gene>
    <name evidence="3" type="ORF">N7G274_009688</name>
</gene>
<protein>
    <submittedName>
        <fullName evidence="3">Uncharacterized protein</fullName>
    </submittedName>
</protein>
<evidence type="ECO:0000313" key="4">
    <source>
        <dbReference type="Proteomes" id="UP001590950"/>
    </source>
</evidence>
<reference evidence="3 4" key="1">
    <citation type="submission" date="2024-09" db="EMBL/GenBank/DDBJ databases">
        <title>Rethinking Asexuality: The Enigmatic Case of Functional Sexual Genes in Lepraria (Stereocaulaceae).</title>
        <authorList>
            <person name="Doellman M."/>
            <person name="Sun Y."/>
            <person name="Barcenas-Pena A."/>
            <person name="Lumbsch H.T."/>
            <person name="Grewe F."/>
        </authorList>
    </citation>
    <scope>NUCLEOTIDE SEQUENCE [LARGE SCALE GENOMIC DNA]</scope>
    <source>
        <strain evidence="3 4">Mercado 3170</strain>
    </source>
</reference>
<sequence>MEKERLLHDEQDVALTPQADPQKPHQPQLPITVSRACIFLLFLSTCLNCTLLWSFATQQHSSHGVSEHASLSRHLTEPYYEESAYSDDRNSSLAASLWHDIDIDSGVIALSDDYVASKNLLPAQRFPWDATKGIYILHGYHNLHCLKIIYISMREYRLSEPQSRKWHHISHCFDALRRQVLCDADDTPRAVQRDMDGISGVGQYRQCRDWGLLEEWAKKHTACYRRPDRPVEGMRNIDKYKFCPEGSGYFVPEDLV</sequence>
<comment type="caution">
    <text evidence="3">The sequence shown here is derived from an EMBL/GenBank/DDBJ whole genome shotgun (WGS) entry which is preliminary data.</text>
</comment>
<feature type="region of interest" description="Disordered" evidence="2">
    <location>
        <begin position="1"/>
        <end position="27"/>
    </location>
</feature>
<evidence type="ECO:0000256" key="1">
    <source>
        <dbReference type="ARBA" id="ARBA00035112"/>
    </source>
</evidence>
<dbReference type="PANTHER" id="PTHR33365">
    <property type="entry name" value="YALI0B05434P"/>
    <property type="match status" value="1"/>
</dbReference>
<dbReference type="EMBL" id="JBEFKJ010000039">
    <property type="protein sequence ID" value="KAL2037575.1"/>
    <property type="molecule type" value="Genomic_DNA"/>
</dbReference>
<proteinExistence type="inferred from homology"/>
<name>A0ABR3ZXT1_9LECA</name>
<keyword evidence="4" id="KW-1185">Reference proteome</keyword>
<dbReference type="InterPro" id="IPR021765">
    <property type="entry name" value="UstYa-like"/>
</dbReference>
<organism evidence="3 4">
    <name type="scientific">Stereocaulon virgatum</name>
    <dbReference type="NCBI Taxonomy" id="373712"/>
    <lineage>
        <taxon>Eukaryota</taxon>
        <taxon>Fungi</taxon>
        <taxon>Dikarya</taxon>
        <taxon>Ascomycota</taxon>
        <taxon>Pezizomycotina</taxon>
        <taxon>Lecanoromycetes</taxon>
        <taxon>OSLEUM clade</taxon>
        <taxon>Lecanoromycetidae</taxon>
        <taxon>Lecanorales</taxon>
        <taxon>Lecanorineae</taxon>
        <taxon>Stereocaulaceae</taxon>
        <taxon>Stereocaulon</taxon>
    </lineage>
</organism>